<proteinExistence type="predicted"/>
<evidence type="ECO:0000313" key="1">
    <source>
        <dbReference type="EMBL" id="KIK51317.1"/>
    </source>
</evidence>
<dbReference type="HOGENOM" id="CLU_1796676_0_0_1"/>
<dbReference type="AlphaFoldDB" id="A0A0D0C0W8"/>
<dbReference type="EMBL" id="KN834866">
    <property type="protein sequence ID" value="KIK51317.1"/>
    <property type="molecule type" value="Genomic_DNA"/>
</dbReference>
<evidence type="ECO:0000313" key="2">
    <source>
        <dbReference type="Proteomes" id="UP000053593"/>
    </source>
</evidence>
<gene>
    <name evidence="1" type="ORF">GYMLUDRAFT_265883</name>
</gene>
<reference evidence="1 2" key="1">
    <citation type="submission" date="2014-04" db="EMBL/GenBank/DDBJ databases">
        <title>Evolutionary Origins and Diversification of the Mycorrhizal Mutualists.</title>
        <authorList>
            <consortium name="DOE Joint Genome Institute"/>
            <consortium name="Mycorrhizal Genomics Consortium"/>
            <person name="Kohler A."/>
            <person name="Kuo A."/>
            <person name="Nagy L.G."/>
            <person name="Floudas D."/>
            <person name="Copeland A."/>
            <person name="Barry K.W."/>
            <person name="Cichocki N."/>
            <person name="Veneault-Fourrey C."/>
            <person name="LaButti K."/>
            <person name="Lindquist E.A."/>
            <person name="Lipzen A."/>
            <person name="Lundell T."/>
            <person name="Morin E."/>
            <person name="Murat C."/>
            <person name="Riley R."/>
            <person name="Ohm R."/>
            <person name="Sun H."/>
            <person name="Tunlid A."/>
            <person name="Henrissat B."/>
            <person name="Grigoriev I.V."/>
            <person name="Hibbett D.S."/>
            <person name="Martin F."/>
        </authorList>
    </citation>
    <scope>NUCLEOTIDE SEQUENCE [LARGE SCALE GENOMIC DNA]</scope>
    <source>
        <strain evidence="1 2">FD-317 M1</strain>
    </source>
</reference>
<name>A0A0D0C0W8_9AGAR</name>
<sequence>MSGTYSFQHAAAFTPAIKQRPTHDSRAGKCLEIRGASSMLENSVRGTGISSFYIFSTYKGVDAQYTQYTLRILHLTLIFREIGLIYNNISPTVIPLAGSSSISAVTSLFDPYLIHIVSSLRRCIGFIDQSFAFAGPTHLTNTSQ</sequence>
<keyword evidence="2" id="KW-1185">Reference proteome</keyword>
<dbReference type="Proteomes" id="UP000053593">
    <property type="component" value="Unassembled WGS sequence"/>
</dbReference>
<protein>
    <submittedName>
        <fullName evidence="1">Uncharacterized protein</fullName>
    </submittedName>
</protein>
<accession>A0A0D0C0W8</accession>
<organism evidence="1 2">
    <name type="scientific">Collybiopsis luxurians FD-317 M1</name>
    <dbReference type="NCBI Taxonomy" id="944289"/>
    <lineage>
        <taxon>Eukaryota</taxon>
        <taxon>Fungi</taxon>
        <taxon>Dikarya</taxon>
        <taxon>Basidiomycota</taxon>
        <taxon>Agaricomycotina</taxon>
        <taxon>Agaricomycetes</taxon>
        <taxon>Agaricomycetidae</taxon>
        <taxon>Agaricales</taxon>
        <taxon>Marasmiineae</taxon>
        <taxon>Omphalotaceae</taxon>
        <taxon>Collybiopsis</taxon>
        <taxon>Collybiopsis luxurians</taxon>
    </lineage>
</organism>